<protein>
    <submittedName>
        <fullName evidence="6">DNA-binding transcriptional LysR family regulator</fullName>
    </submittedName>
</protein>
<reference evidence="6 7" key="1">
    <citation type="submission" date="2020-08" db="EMBL/GenBank/DDBJ databases">
        <title>Genomic Encyclopedia of Type Strains, Phase IV (KMG-IV): sequencing the most valuable type-strain genomes for metagenomic binning, comparative biology and taxonomic classification.</title>
        <authorList>
            <person name="Goeker M."/>
        </authorList>
    </citation>
    <scope>NUCLEOTIDE SEQUENCE [LARGE SCALE GENOMIC DNA]</scope>
    <source>
        <strain evidence="6 7">DSM 27026</strain>
    </source>
</reference>
<comment type="similarity">
    <text evidence="1">Belongs to the LysR transcriptional regulatory family.</text>
</comment>
<dbReference type="SUPFAM" id="SSF46785">
    <property type="entry name" value="Winged helix' DNA-binding domain"/>
    <property type="match status" value="1"/>
</dbReference>
<dbReference type="PROSITE" id="PS50931">
    <property type="entry name" value="HTH_LYSR"/>
    <property type="match status" value="1"/>
</dbReference>
<dbReference type="SUPFAM" id="SSF53850">
    <property type="entry name" value="Periplasmic binding protein-like II"/>
    <property type="match status" value="1"/>
</dbReference>
<evidence type="ECO:0000313" key="6">
    <source>
        <dbReference type="EMBL" id="MBB5374256.1"/>
    </source>
</evidence>
<dbReference type="EMBL" id="JACHFJ010000014">
    <property type="protein sequence ID" value="MBB5374256.1"/>
    <property type="molecule type" value="Genomic_DNA"/>
</dbReference>
<evidence type="ECO:0000313" key="7">
    <source>
        <dbReference type="Proteomes" id="UP000553706"/>
    </source>
</evidence>
<dbReference type="InterPro" id="IPR058163">
    <property type="entry name" value="LysR-type_TF_proteobact-type"/>
</dbReference>
<dbReference type="Gene3D" id="1.10.10.10">
    <property type="entry name" value="Winged helix-like DNA-binding domain superfamily/Winged helix DNA-binding domain"/>
    <property type="match status" value="1"/>
</dbReference>
<evidence type="ECO:0000259" key="5">
    <source>
        <dbReference type="PROSITE" id="PS50931"/>
    </source>
</evidence>
<dbReference type="PANTHER" id="PTHR30537">
    <property type="entry name" value="HTH-TYPE TRANSCRIPTIONAL REGULATOR"/>
    <property type="match status" value="1"/>
</dbReference>
<dbReference type="InterPro" id="IPR000847">
    <property type="entry name" value="LysR_HTH_N"/>
</dbReference>
<keyword evidence="3 6" id="KW-0238">DNA-binding</keyword>
<dbReference type="RefSeq" id="WP_183267280.1">
    <property type="nucleotide sequence ID" value="NZ_JACHFJ010000014.1"/>
</dbReference>
<dbReference type="Pfam" id="PF00126">
    <property type="entry name" value="HTH_1"/>
    <property type="match status" value="1"/>
</dbReference>
<dbReference type="PANTHER" id="PTHR30537:SF3">
    <property type="entry name" value="TRANSCRIPTIONAL REGULATORY PROTEIN"/>
    <property type="match status" value="1"/>
</dbReference>
<name>A0A840VEZ0_9PROT</name>
<keyword evidence="4" id="KW-0804">Transcription</keyword>
<dbReference type="Gene3D" id="3.40.190.290">
    <property type="match status" value="1"/>
</dbReference>
<keyword evidence="7" id="KW-1185">Reference proteome</keyword>
<organism evidence="6 7">
    <name type="scientific">Acidocella aromatica</name>
    <dbReference type="NCBI Taxonomy" id="1303579"/>
    <lineage>
        <taxon>Bacteria</taxon>
        <taxon>Pseudomonadati</taxon>
        <taxon>Pseudomonadota</taxon>
        <taxon>Alphaproteobacteria</taxon>
        <taxon>Acetobacterales</taxon>
        <taxon>Acidocellaceae</taxon>
        <taxon>Acidocella</taxon>
    </lineage>
</organism>
<dbReference type="InterPro" id="IPR005119">
    <property type="entry name" value="LysR_subst-bd"/>
</dbReference>
<dbReference type="InterPro" id="IPR036390">
    <property type="entry name" value="WH_DNA-bd_sf"/>
</dbReference>
<feature type="domain" description="HTH lysR-type" evidence="5">
    <location>
        <begin position="5"/>
        <end position="62"/>
    </location>
</feature>
<evidence type="ECO:0000256" key="3">
    <source>
        <dbReference type="ARBA" id="ARBA00023125"/>
    </source>
</evidence>
<dbReference type="GO" id="GO:0003700">
    <property type="term" value="F:DNA-binding transcription factor activity"/>
    <property type="evidence" value="ECO:0007669"/>
    <property type="project" value="InterPro"/>
</dbReference>
<dbReference type="Proteomes" id="UP000553706">
    <property type="component" value="Unassembled WGS sequence"/>
</dbReference>
<evidence type="ECO:0000256" key="4">
    <source>
        <dbReference type="ARBA" id="ARBA00023163"/>
    </source>
</evidence>
<accession>A0A840VEZ0</accession>
<dbReference type="InterPro" id="IPR036388">
    <property type="entry name" value="WH-like_DNA-bd_sf"/>
</dbReference>
<dbReference type="Pfam" id="PF03466">
    <property type="entry name" value="LysR_substrate"/>
    <property type="match status" value="1"/>
</dbReference>
<gene>
    <name evidence="6" type="ORF">HNP71_002528</name>
</gene>
<evidence type="ECO:0000256" key="1">
    <source>
        <dbReference type="ARBA" id="ARBA00009437"/>
    </source>
</evidence>
<keyword evidence="2" id="KW-0805">Transcription regulation</keyword>
<evidence type="ECO:0000256" key="2">
    <source>
        <dbReference type="ARBA" id="ARBA00023015"/>
    </source>
</evidence>
<comment type="caution">
    <text evidence="6">The sequence shown here is derived from an EMBL/GenBank/DDBJ whole genome shotgun (WGS) entry which is preliminary data.</text>
</comment>
<proteinExistence type="inferred from homology"/>
<sequence>MSRNFDWDLLQSFLAVARTGKLTMAARRLGIDHSTLSRRLTALEAALGAKLFERQLSGYTLTHQGEHLLGRAEAMESTVLAIQSDAGRERAQVSGTVRIGVPEGFGTAFLAPVIGRLAEAEPDLQIDLAATPRGFSLSKREADIAIALSRPAHGRIHARKLTDYALGLYATPALAVAVRSVEDIQTLPFISYIDDMLVAPELDYVPAIGKGIEPRLRCSGLLAQHMAAAAGAGLCILPCFLADADARLVRVLRTEIRLIRSFWLLVPSDIRELARIRVTCDFIAEEVAKAAGRFLPGGG</sequence>
<dbReference type="GO" id="GO:0006351">
    <property type="term" value="P:DNA-templated transcription"/>
    <property type="evidence" value="ECO:0007669"/>
    <property type="project" value="TreeGrafter"/>
</dbReference>
<dbReference type="AlphaFoldDB" id="A0A840VEZ0"/>
<dbReference type="GO" id="GO:0043565">
    <property type="term" value="F:sequence-specific DNA binding"/>
    <property type="evidence" value="ECO:0007669"/>
    <property type="project" value="TreeGrafter"/>
</dbReference>